<organism evidence="3 4">
    <name type="scientific">Novimethylophilus kurashikiensis</name>
    <dbReference type="NCBI Taxonomy" id="1825523"/>
    <lineage>
        <taxon>Bacteria</taxon>
        <taxon>Pseudomonadati</taxon>
        <taxon>Pseudomonadota</taxon>
        <taxon>Betaproteobacteria</taxon>
        <taxon>Nitrosomonadales</taxon>
        <taxon>Methylophilaceae</taxon>
        <taxon>Novimethylophilus</taxon>
    </lineage>
</organism>
<feature type="domain" description="EAL" evidence="1">
    <location>
        <begin position="1"/>
        <end position="211"/>
    </location>
</feature>
<dbReference type="AlphaFoldDB" id="A0A2R5F6I2"/>
<dbReference type="SUPFAM" id="SSF141868">
    <property type="entry name" value="EAL domain-like"/>
    <property type="match status" value="1"/>
</dbReference>
<dbReference type="Pfam" id="PF08668">
    <property type="entry name" value="HDOD"/>
    <property type="match status" value="1"/>
</dbReference>
<dbReference type="PROSITE" id="PS51833">
    <property type="entry name" value="HDOD"/>
    <property type="match status" value="1"/>
</dbReference>
<dbReference type="Pfam" id="PF00563">
    <property type="entry name" value="EAL"/>
    <property type="match status" value="1"/>
</dbReference>
<evidence type="ECO:0000259" key="1">
    <source>
        <dbReference type="PROSITE" id="PS50883"/>
    </source>
</evidence>
<dbReference type="Gene3D" id="1.10.3210.10">
    <property type="entry name" value="Hypothetical protein af1432"/>
    <property type="match status" value="1"/>
</dbReference>
<dbReference type="EMBL" id="BDOQ01000003">
    <property type="protein sequence ID" value="GBG13705.1"/>
    <property type="molecule type" value="Genomic_DNA"/>
</dbReference>
<dbReference type="RefSeq" id="WP_109014878.1">
    <property type="nucleotide sequence ID" value="NZ_BDOQ01000003.1"/>
</dbReference>
<protein>
    <submittedName>
        <fullName evidence="3">Diguanylate phosphodiesterase</fullName>
    </submittedName>
</protein>
<name>A0A2R5F6I2_9PROT</name>
<dbReference type="Gene3D" id="3.20.20.450">
    <property type="entry name" value="EAL domain"/>
    <property type="match status" value="1"/>
</dbReference>
<reference evidence="3 4" key="1">
    <citation type="journal article" date="2018" name="Environ. Microbiol.">
        <title>Isolation and genomic characterization of Novimethylophilus kurashikiensis gen. nov. sp. nov., a new lanthanide-dependent methylotrophic species of Methylophilaceae.</title>
        <authorList>
            <person name="Lv H."/>
            <person name="Sahin N."/>
            <person name="Tani A."/>
        </authorList>
    </citation>
    <scope>NUCLEOTIDE SEQUENCE [LARGE SCALE GENOMIC DNA]</scope>
    <source>
        <strain evidence="3 4">La2-4</strain>
    </source>
</reference>
<dbReference type="InterPro" id="IPR035919">
    <property type="entry name" value="EAL_sf"/>
</dbReference>
<gene>
    <name evidence="3" type="ORF">NMK_1256</name>
</gene>
<dbReference type="Proteomes" id="UP000245081">
    <property type="component" value="Unassembled WGS sequence"/>
</dbReference>
<dbReference type="InterPro" id="IPR013976">
    <property type="entry name" value="HDOD"/>
</dbReference>
<evidence type="ECO:0000259" key="2">
    <source>
        <dbReference type="PROSITE" id="PS51833"/>
    </source>
</evidence>
<dbReference type="SUPFAM" id="SSF109604">
    <property type="entry name" value="HD-domain/PDEase-like"/>
    <property type="match status" value="1"/>
</dbReference>
<dbReference type="PIRSF" id="PIRSF003180">
    <property type="entry name" value="DiGMPpdiest_YuxH"/>
    <property type="match status" value="1"/>
</dbReference>
<dbReference type="PROSITE" id="PS50883">
    <property type="entry name" value="EAL"/>
    <property type="match status" value="1"/>
</dbReference>
<dbReference type="InterPro" id="IPR014408">
    <property type="entry name" value="dGMP_Pdiesterase_EAL/HD-GYP"/>
</dbReference>
<dbReference type="OrthoDB" id="9804751at2"/>
<feature type="domain" description="HDOD" evidence="2">
    <location>
        <begin position="205"/>
        <end position="391"/>
    </location>
</feature>
<evidence type="ECO:0000313" key="4">
    <source>
        <dbReference type="Proteomes" id="UP000245081"/>
    </source>
</evidence>
<evidence type="ECO:0000313" key="3">
    <source>
        <dbReference type="EMBL" id="GBG13705.1"/>
    </source>
</evidence>
<sequence length="411" mass="46456">MNLPEHTEIFLGRQPILDASQNVVAYELLFRSGWNLSANVTNDVLATATVITNTVSHFGIDNVLDKQLGFINVSYELLMSDVLELLPKERIVLEILETVKIDPKAVERCRELKAKGFRLALDDFEYDDSYDELFEVVDIIKFDMLLSSPEQVEASLERIRRWPQIQLLAEKVEDLEQFHRCHAWGFSLFQGYFFARPAILSGKKANPRQLVLLRVMNQIMNDVEIREIENTFKESPNLVLGLLRLVNSVGMGLRLKISSLQQALVVLGHKHLQRWVQLLLYVQDGTIATNPLMQMAATRARTMELLCQSRSKQVDADAAFMTGILSLVDVLLGMNMEDILNQLSLSEDVRDAILLRQGYLGRLLALMESVEIGDFSSVAEGLESLHLTAADLSHAELEAMQWVGQLGEMVD</sequence>
<dbReference type="PANTHER" id="PTHR33525:SF4">
    <property type="entry name" value="CYCLIC DI-GMP PHOSPHODIESTERASE CDGJ"/>
    <property type="match status" value="1"/>
</dbReference>
<dbReference type="InterPro" id="IPR001633">
    <property type="entry name" value="EAL_dom"/>
</dbReference>
<proteinExistence type="predicted"/>
<dbReference type="SMART" id="SM00052">
    <property type="entry name" value="EAL"/>
    <property type="match status" value="1"/>
</dbReference>
<dbReference type="InterPro" id="IPR052340">
    <property type="entry name" value="RNase_Y/CdgJ"/>
</dbReference>
<dbReference type="PANTHER" id="PTHR33525">
    <property type="match status" value="1"/>
</dbReference>
<keyword evidence="4" id="KW-1185">Reference proteome</keyword>
<comment type="caution">
    <text evidence="3">The sequence shown here is derived from an EMBL/GenBank/DDBJ whole genome shotgun (WGS) entry which is preliminary data.</text>
</comment>
<accession>A0A2R5F6I2</accession>